<dbReference type="RefSeq" id="WP_133402924.1">
    <property type="nucleotide sequence ID" value="NZ_SMTK01000002.1"/>
</dbReference>
<dbReference type="InterPro" id="IPR004872">
    <property type="entry name" value="Lipoprotein_NlpA"/>
</dbReference>
<evidence type="ECO:0000256" key="3">
    <source>
        <dbReference type="ARBA" id="ARBA00022729"/>
    </source>
</evidence>
<comment type="caution">
    <text evidence="9">The sequence shown here is derived from an EMBL/GenBank/DDBJ whole genome shotgun (WGS) entry which is preliminary data.</text>
</comment>
<reference evidence="9 10" key="1">
    <citation type="submission" date="2019-03" db="EMBL/GenBank/DDBJ databases">
        <title>Arthrobacter sp. nov., an bacterium isolated from biocrust in Mu Us Desert.</title>
        <authorList>
            <person name="Lixiong L."/>
        </authorList>
    </citation>
    <scope>NUCLEOTIDE SEQUENCE [LARGE SCALE GENOMIC DNA]</scope>
    <source>
        <strain evidence="9 10">SLN-3</strain>
    </source>
</reference>
<evidence type="ECO:0000256" key="1">
    <source>
        <dbReference type="ARBA" id="ARBA00004635"/>
    </source>
</evidence>
<keyword evidence="4 8" id="KW-0472">Membrane</keyword>
<keyword evidence="8" id="KW-0812">Transmembrane</keyword>
<evidence type="ECO:0000256" key="7">
    <source>
        <dbReference type="SAM" id="MobiDB-lite"/>
    </source>
</evidence>
<feature type="compositionally biased region" description="Low complexity" evidence="7">
    <location>
        <begin position="1"/>
        <end position="17"/>
    </location>
</feature>
<keyword evidence="6" id="KW-0449">Lipoprotein</keyword>
<evidence type="ECO:0000256" key="4">
    <source>
        <dbReference type="ARBA" id="ARBA00023136"/>
    </source>
</evidence>
<dbReference type="AlphaFoldDB" id="A0A4R5TZ68"/>
<dbReference type="GO" id="GO:0016020">
    <property type="term" value="C:membrane"/>
    <property type="evidence" value="ECO:0007669"/>
    <property type="project" value="UniProtKB-SubCell"/>
</dbReference>
<keyword evidence="5" id="KW-0564">Palmitate</keyword>
<evidence type="ECO:0000256" key="2">
    <source>
        <dbReference type="ARBA" id="ARBA00008973"/>
    </source>
</evidence>
<evidence type="ECO:0000313" key="10">
    <source>
        <dbReference type="Proteomes" id="UP000295411"/>
    </source>
</evidence>
<name>A0A4R5TZ68_9MICC</name>
<dbReference type="CDD" id="cd13600">
    <property type="entry name" value="PBP2_lipoprotein_like_1"/>
    <property type="match status" value="1"/>
</dbReference>
<dbReference type="Proteomes" id="UP000295411">
    <property type="component" value="Unassembled WGS sequence"/>
</dbReference>
<keyword evidence="8" id="KW-1133">Transmembrane helix</keyword>
<keyword evidence="10" id="KW-1185">Reference proteome</keyword>
<dbReference type="Pfam" id="PF03180">
    <property type="entry name" value="Lipoprotein_9"/>
    <property type="match status" value="1"/>
</dbReference>
<accession>A0A4R5TZ68</accession>
<evidence type="ECO:0000256" key="6">
    <source>
        <dbReference type="ARBA" id="ARBA00023288"/>
    </source>
</evidence>
<gene>
    <name evidence="9" type="ORF">E2F48_05080</name>
</gene>
<evidence type="ECO:0000313" key="9">
    <source>
        <dbReference type="EMBL" id="TDK26564.1"/>
    </source>
</evidence>
<keyword evidence="3" id="KW-0732">Signal</keyword>
<evidence type="ECO:0000256" key="8">
    <source>
        <dbReference type="SAM" id="Phobius"/>
    </source>
</evidence>
<proteinExistence type="inferred from homology"/>
<dbReference type="SUPFAM" id="SSF53850">
    <property type="entry name" value="Periplasmic binding protein-like II"/>
    <property type="match status" value="1"/>
</dbReference>
<feature type="region of interest" description="Disordered" evidence="7">
    <location>
        <begin position="1"/>
        <end position="21"/>
    </location>
</feature>
<comment type="subcellular location">
    <subcellularLocation>
        <location evidence="1">Membrane</location>
        <topology evidence="1">Lipid-anchor</topology>
    </subcellularLocation>
</comment>
<feature type="transmembrane region" description="Helical" evidence="8">
    <location>
        <begin position="31"/>
        <end position="51"/>
    </location>
</feature>
<dbReference type="PANTHER" id="PTHR30429">
    <property type="entry name" value="D-METHIONINE-BINDING LIPOPROTEIN METQ"/>
    <property type="match status" value="1"/>
</dbReference>
<dbReference type="EMBL" id="SMTK01000002">
    <property type="protein sequence ID" value="TDK26564.1"/>
    <property type="molecule type" value="Genomic_DNA"/>
</dbReference>
<evidence type="ECO:0000256" key="5">
    <source>
        <dbReference type="ARBA" id="ARBA00023139"/>
    </source>
</evidence>
<sequence length="308" mass="33436">MSENPSPSASTTPAASPEHGFTLRKRRKAPWIAGGAAAVVAAGAFIAVPLLNPERSAAETEGATLLVATAEGNSAEQALVEFIDEEVAPKYGIDIEFKGLSDSNTINRAVSEGEVAATIYQHKLWLGQVLEANPDFRETAVGPVFRWGFGIWSDKYKTVEEIPEGGTVSLYSDPANEAQGLWLLERAGLITLKEGVNKWEATQKDIAENPKNLRFRLLDFAAQSRALPDLDAAVGYTEYYTAAKIPLEQQIFAPPAPDEFASQLTVGTDYLETENIKKLTQAFQDPAVQEFLATDPEVKELLLPIEGN</sequence>
<dbReference type="OrthoDB" id="9812878at2"/>
<organism evidence="9 10">
    <name type="scientific">Arthrobacter crusticola</name>
    <dbReference type="NCBI Taxonomy" id="2547960"/>
    <lineage>
        <taxon>Bacteria</taxon>
        <taxon>Bacillati</taxon>
        <taxon>Actinomycetota</taxon>
        <taxon>Actinomycetes</taxon>
        <taxon>Micrococcales</taxon>
        <taxon>Micrococcaceae</taxon>
        <taxon>Arthrobacter</taxon>
    </lineage>
</organism>
<protein>
    <submittedName>
        <fullName evidence="9">Metal ABC transporter substrate-binding protein</fullName>
    </submittedName>
</protein>
<dbReference type="Gene3D" id="3.40.190.10">
    <property type="entry name" value="Periplasmic binding protein-like II"/>
    <property type="match status" value="2"/>
</dbReference>
<comment type="similarity">
    <text evidence="2">Belongs to the NlpA lipoprotein family.</text>
</comment>
<dbReference type="PANTHER" id="PTHR30429:SF1">
    <property type="entry name" value="D-METHIONINE-BINDING LIPOPROTEIN METQ-RELATED"/>
    <property type="match status" value="1"/>
</dbReference>